<protein>
    <submittedName>
        <fullName evidence="1">Uncharacterized protein</fullName>
    </submittedName>
</protein>
<dbReference type="EMBL" id="MFAZ01000033">
    <property type="protein sequence ID" value="OGD86733.1"/>
    <property type="molecule type" value="Genomic_DNA"/>
</dbReference>
<dbReference type="Proteomes" id="UP000179102">
    <property type="component" value="Unassembled WGS sequence"/>
</dbReference>
<reference evidence="1 2" key="1">
    <citation type="journal article" date="2016" name="Nat. Commun.">
        <title>Thousands of microbial genomes shed light on interconnected biogeochemical processes in an aquifer system.</title>
        <authorList>
            <person name="Anantharaman K."/>
            <person name="Brown C.T."/>
            <person name="Hug L.A."/>
            <person name="Sharon I."/>
            <person name="Castelle C.J."/>
            <person name="Probst A.J."/>
            <person name="Thomas B.C."/>
            <person name="Singh A."/>
            <person name="Wilkins M.J."/>
            <person name="Karaoz U."/>
            <person name="Brodie E.L."/>
            <person name="Williams K.H."/>
            <person name="Hubbard S.S."/>
            <person name="Banfield J.F."/>
        </authorList>
    </citation>
    <scope>NUCLEOTIDE SEQUENCE [LARGE SCALE GENOMIC DNA]</scope>
</reference>
<accession>A0A1F5G4C1</accession>
<sequence>MSWEEKSDSAADAQAEALKDIFKAEHKHEQNFEGLLEKSEKPLIRVRAVFPFDFFPDELTVDVSKVNFIHKELLSKRVQSIYIRNISDVVVNTGIFFANLGIIDFGFAGNSINVNYLKNNEALKVRRIIQGLVVCARQGIDITQFEAEHFKYKIELLGEEKVEDLSGSLPVK</sequence>
<gene>
    <name evidence="1" type="ORF">A2870_02740</name>
</gene>
<organism evidence="1 2">
    <name type="scientific">Candidatus Curtissbacteria bacterium RIFCSPHIGHO2_01_FULL_41_11</name>
    <dbReference type="NCBI Taxonomy" id="1797711"/>
    <lineage>
        <taxon>Bacteria</taxon>
        <taxon>Candidatus Curtissiibacteriota</taxon>
    </lineage>
</organism>
<evidence type="ECO:0000313" key="1">
    <source>
        <dbReference type="EMBL" id="OGD86733.1"/>
    </source>
</evidence>
<evidence type="ECO:0000313" key="2">
    <source>
        <dbReference type="Proteomes" id="UP000179102"/>
    </source>
</evidence>
<dbReference type="AlphaFoldDB" id="A0A1F5G4C1"/>
<name>A0A1F5G4C1_9BACT</name>
<dbReference type="STRING" id="1797711.A2870_02740"/>
<comment type="caution">
    <text evidence="1">The sequence shown here is derived from an EMBL/GenBank/DDBJ whole genome shotgun (WGS) entry which is preliminary data.</text>
</comment>
<proteinExistence type="predicted"/>